<evidence type="ECO:0000313" key="1">
    <source>
        <dbReference type="EMBL" id="KAF4740360.1"/>
    </source>
</evidence>
<comment type="caution">
    <text evidence="1">The sequence shown here is derived from an EMBL/GenBank/DDBJ whole genome shotgun (WGS) entry which is preliminary data.</text>
</comment>
<name>A0A7J6T7J2_PEROL</name>
<dbReference type="InterPro" id="IPR001128">
    <property type="entry name" value="Cyt_P450"/>
</dbReference>
<dbReference type="GO" id="GO:0005506">
    <property type="term" value="F:iron ion binding"/>
    <property type="evidence" value="ECO:0007669"/>
    <property type="project" value="InterPro"/>
</dbReference>
<accession>A0A7J6T7J2</accession>
<dbReference type="InterPro" id="IPR036396">
    <property type="entry name" value="Cyt_P450_sf"/>
</dbReference>
<feature type="non-terminal residue" evidence="1">
    <location>
        <position position="1"/>
    </location>
</feature>
<reference evidence="1 2" key="1">
    <citation type="submission" date="2020-04" db="EMBL/GenBank/DDBJ databases">
        <title>Perkinsus olseni comparative genomics.</title>
        <authorList>
            <person name="Bogema D.R."/>
        </authorList>
    </citation>
    <scope>NUCLEOTIDE SEQUENCE [LARGE SCALE GENOMIC DNA]</scope>
    <source>
        <strain evidence="1 2">ATCC PRA-207</strain>
    </source>
</reference>
<protein>
    <submittedName>
        <fullName evidence="1">Uncharacterized protein</fullName>
    </submittedName>
</protein>
<dbReference type="GO" id="GO:0020037">
    <property type="term" value="F:heme binding"/>
    <property type="evidence" value="ECO:0007669"/>
    <property type="project" value="InterPro"/>
</dbReference>
<dbReference type="SUPFAM" id="SSF48264">
    <property type="entry name" value="Cytochrome P450"/>
    <property type="match status" value="1"/>
</dbReference>
<gene>
    <name evidence="1" type="ORF">FOZ63_016006</name>
</gene>
<sequence length="172" mass="19426">MAVAAGVIGLRVVKAIKRMFERTPFPGPGMSFAFRLALMSPEDRFKEFSVMPEKYGRICCFKTPTRQVLVVSDVPTYRSVMKRRPREFSAPNLENIMDAVNMATAEGDLWKKHRRISSRPLTETNLDHFLPMIISAAQELIGRLDKSADEGGNVEWCPVKSSHSRRLGPTNE</sequence>
<dbReference type="EMBL" id="JABANO010013313">
    <property type="protein sequence ID" value="KAF4740360.1"/>
    <property type="molecule type" value="Genomic_DNA"/>
</dbReference>
<dbReference type="Gene3D" id="1.10.630.10">
    <property type="entry name" value="Cytochrome P450"/>
    <property type="match status" value="1"/>
</dbReference>
<evidence type="ECO:0000313" key="2">
    <source>
        <dbReference type="Proteomes" id="UP000553632"/>
    </source>
</evidence>
<organism evidence="1 2">
    <name type="scientific">Perkinsus olseni</name>
    <name type="common">Perkinsus atlanticus</name>
    <dbReference type="NCBI Taxonomy" id="32597"/>
    <lineage>
        <taxon>Eukaryota</taxon>
        <taxon>Sar</taxon>
        <taxon>Alveolata</taxon>
        <taxon>Perkinsozoa</taxon>
        <taxon>Perkinsea</taxon>
        <taxon>Perkinsida</taxon>
        <taxon>Perkinsidae</taxon>
        <taxon>Perkinsus</taxon>
    </lineage>
</organism>
<dbReference type="Pfam" id="PF00067">
    <property type="entry name" value="p450"/>
    <property type="match status" value="1"/>
</dbReference>
<dbReference type="GO" id="GO:0016705">
    <property type="term" value="F:oxidoreductase activity, acting on paired donors, with incorporation or reduction of molecular oxygen"/>
    <property type="evidence" value="ECO:0007669"/>
    <property type="project" value="InterPro"/>
</dbReference>
<dbReference type="GO" id="GO:0004497">
    <property type="term" value="F:monooxygenase activity"/>
    <property type="evidence" value="ECO:0007669"/>
    <property type="project" value="InterPro"/>
</dbReference>
<keyword evidence="2" id="KW-1185">Reference proteome</keyword>
<dbReference type="Proteomes" id="UP000553632">
    <property type="component" value="Unassembled WGS sequence"/>
</dbReference>
<proteinExistence type="predicted"/>
<dbReference type="AlphaFoldDB" id="A0A7J6T7J2"/>